<dbReference type="NCBIfam" id="NF001372">
    <property type="entry name" value="PRK00278.1-4"/>
    <property type="match status" value="1"/>
</dbReference>
<dbReference type="Pfam" id="PF00218">
    <property type="entry name" value="IGPS"/>
    <property type="match status" value="1"/>
</dbReference>
<dbReference type="GO" id="GO:0004640">
    <property type="term" value="F:phosphoribosylanthranilate isomerase activity"/>
    <property type="evidence" value="ECO:0007669"/>
    <property type="project" value="TreeGrafter"/>
</dbReference>
<organism evidence="11">
    <name type="scientific">Davidia involucrata</name>
    <name type="common">Dove tree</name>
    <dbReference type="NCBI Taxonomy" id="16924"/>
    <lineage>
        <taxon>Eukaryota</taxon>
        <taxon>Viridiplantae</taxon>
        <taxon>Streptophyta</taxon>
        <taxon>Embryophyta</taxon>
        <taxon>Tracheophyta</taxon>
        <taxon>Spermatophyta</taxon>
        <taxon>Magnoliopsida</taxon>
        <taxon>eudicotyledons</taxon>
        <taxon>Gunneridae</taxon>
        <taxon>Pentapetalae</taxon>
        <taxon>asterids</taxon>
        <taxon>Cornales</taxon>
        <taxon>Nyssaceae</taxon>
        <taxon>Davidia</taxon>
    </lineage>
</organism>
<dbReference type="InterPro" id="IPR045186">
    <property type="entry name" value="Indole-3-glycerol_P_synth"/>
</dbReference>
<dbReference type="NCBIfam" id="NF001377">
    <property type="entry name" value="PRK00278.2-4"/>
    <property type="match status" value="1"/>
</dbReference>
<evidence type="ECO:0000256" key="4">
    <source>
        <dbReference type="ARBA" id="ARBA00022605"/>
    </source>
</evidence>
<dbReference type="AlphaFoldDB" id="A0A5B6ZC47"/>
<dbReference type="FunFam" id="3.20.20.70:FF:000146">
    <property type="entry name" value="Indole-3-glycerol phosphate synthase chloroplastic"/>
    <property type="match status" value="1"/>
</dbReference>
<dbReference type="InterPro" id="IPR011060">
    <property type="entry name" value="RibuloseP-bd_barrel"/>
</dbReference>
<dbReference type="InterPro" id="IPR001468">
    <property type="entry name" value="Indole-3-GlycerolPSynthase_CS"/>
</dbReference>
<sequence length="437" mass="48166">MGHIAIKMSVFLRSTVLLRPSHLEGQNFPFSCSHCPEIGKMEGVMSFRATPRVSFQAIPSLNHRPKFTSSGTSVSISRTLMAEHRGRIRVQQSDSKDGPATLSPVGDSEGNALKIKEWEVARFQDEIAASQGIRIRRRLPTGPPLHYVGPFEFGLQNEGNTPCNILEEIVWNKDVEVSQMKERIPLSVLKKALESAPPARDFIGALRAANLRTGLPGLIAEVKKASPSRGVLRENFDPVEVAQAYEKGGAACLSVLTDEKYFQGSFENLEAIRSAGLKCPLLCKEFIIDAWQIYYARTKGADAILLIAAVLPDLDIRYMTKICKMLGLTVLVEVHDEKEMDRVLGIDGIELIGINNRDLETFEVDISNTKKLLEGERGEMIRQKDIIVVGESGLFTPADIAYVQQSGVKAVLVGESIVKQSDPTKGITELFGKDISF</sequence>
<evidence type="ECO:0000256" key="9">
    <source>
        <dbReference type="SAM" id="MobiDB-lite"/>
    </source>
</evidence>
<dbReference type="InterPro" id="IPR013798">
    <property type="entry name" value="Indole-3-glycerol_P_synth_dom"/>
</dbReference>
<evidence type="ECO:0000256" key="6">
    <source>
        <dbReference type="ARBA" id="ARBA00022822"/>
    </source>
</evidence>
<evidence type="ECO:0000256" key="1">
    <source>
        <dbReference type="ARBA" id="ARBA00001633"/>
    </source>
</evidence>
<feature type="domain" description="Indole-3-glycerol phosphate synthase" evidence="10">
    <location>
        <begin position="166"/>
        <end position="430"/>
    </location>
</feature>
<dbReference type="EC" id="4.1.1.48" evidence="3"/>
<evidence type="ECO:0000256" key="3">
    <source>
        <dbReference type="ARBA" id="ARBA00012362"/>
    </source>
</evidence>
<dbReference type="Gene3D" id="3.20.20.70">
    <property type="entry name" value="Aldolase class I"/>
    <property type="match status" value="1"/>
</dbReference>
<dbReference type="EMBL" id="GHES01011111">
    <property type="protein sequence ID" value="MPA41670.1"/>
    <property type="molecule type" value="Transcribed_RNA"/>
</dbReference>
<keyword evidence="5" id="KW-0210">Decarboxylase</keyword>
<dbReference type="UniPathway" id="UPA00035">
    <property type="reaction ID" value="UER00043"/>
</dbReference>
<protein>
    <recommendedName>
        <fullName evidence="3">indole-3-glycerol-phosphate synthase</fullName>
        <ecNumber evidence="3">4.1.1.48</ecNumber>
    </recommendedName>
</protein>
<keyword evidence="7" id="KW-0057">Aromatic amino acid biosynthesis</keyword>
<keyword evidence="4" id="KW-0028">Amino-acid biosynthesis</keyword>
<reference evidence="11" key="1">
    <citation type="submission" date="2019-08" db="EMBL/GenBank/DDBJ databases">
        <title>Reference gene set and small RNA set construction with multiple tissues from Davidia involucrata Baill.</title>
        <authorList>
            <person name="Yang H."/>
            <person name="Zhou C."/>
            <person name="Li G."/>
            <person name="Wang J."/>
            <person name="Gao P."/>
            <person name="Wang M."/>
            <person name="Wang R."/>
            <person name="Zhao Y."/>
        </authorList>
    </citation>
    <scope>NUCLEOTIDE SEQUENCE</scope>
    <source>
        <tissue evidence="11">Mixed with DoveR01_LX</tissue>
    </source>
</reference>
<dbReference type="GO" id="GO:0000162">
    <property type="term" value="P:L-tryptophan biosynthetic process"/>
    <property type="evidence" value="ECO:0007669"/>
    <property type="project" value="UniProtKB-UniPathway"/>
</dbReference>
<feature type="region of interest" description="Disordered" evidence="9">
    <location>
        <begin position="85"/>
        <end position="108"/>
    </location>
</feature>
<evidence type="ECO:0000256" key="7">
    <source>
        <dbReference type="ARBA" id="ARBA00023141"/>
    </source>
</evidence>
<comment type="pathway">
    <text evidence="2">Amino-acid biosynthesis; L-tryptophan biosynthesis; L-tryptophan from chorismate: step 4/5.</text>
</comment>
<dbReference type="PANTHER" id="PTHR22854:SF2">
    <property type="entry name" value="INDOLE-3-GLYCEROL-PHOSPHATE SYNTHASE"/>
    <property type="match status" value="1"/>
</dbReference>
<evidence type="ECO:0000256" key="8">
    <source>
        <dbReference type="ARBA" id="ARBA00023239"/>
    </source>
</evidence>
<name>A0A5B6ZC47_DAVIN</name>
<evidence type="ECO:0000313" key="11">
    <source>
        <dbReference type="EMBL" id="MPA41670.1"/>
    </source>
</evidence>
<dbReference type="HAMAP" id="MF_00134_B">
    <property type="entry name" value="IGPS_B"/>
    <property type="match status" value="1"/>
</dbReference>
<comment type="catalytic activity">
    <reaction evidence="1">
        <text>1-(2-carboxyphenylamino)-1-deoxy-D-ribulose 5-phosphate + H(+) = (1S,2R)-1-C-(indol-3-yl)glycerol 3-phosphate + CO2 + H2O</text>
        <dbReference type="Rhea" id="RHEA:23476"/>
        <dbReference type="ChEBI" id="CHEBI:15377"/>
        <dbReference type="ChEBI" id="CHEBI:15378"/>
        <dbReference type="ChEBI" id="CHEBI:16526"/>
        <dbReference type="ChEBI" id="CHEBI:58613"/>
        <dbReference type="ChEBI" id="CHEBI:58866"/>
        <dbReference type="EC" id="4.1.1.48"/>
    </reaction>
</comment>
<accession>A0A5B6ZC47</accession>
<evidence type="ECO:0000256" key="5">
    <source>
        <dbReference type="ARBA" id="ARBA00022793"/>
    </source>
</evidence>
<dbReference type="PANTHER" id="PTHR22854">
    <property type="entry name" value="TRYPTOPHAN BIOSYNTHESIS PROTEIN"/>
    <property type="match status" value="1"/>
</dbReference>
<dbReference type="GO" id="GO:0004425">
    <property type="term" value="F:indole-3-glycerol-phosphate synthase activity"/>
    <property type="evidence" value="ECO:0007669"/>
    <property type="project" value="UniProtKB-EC"/>
</dbReference>
<evidence type="ECO:0000256" key="2">
    <source>
        <dbReference type="ARBA" id="ARBA00004696"/>
    </source>
</evidence>
<dbReference type="PROSITE" id="PS00614">
    <property type="entry name" value="IGPS"/>
    <property type="match status" value="1"/>
</dbReference>
<keyword evidence="8" id="KW-0456">Lyase</keyword>
<gene>
    <name evidence="11" type="ORF">Din_011111</name>
</gene>
<dbReference type="InterPro" id="IPR013785">
    <property type="entry name" value="Aldolase_TIM"/>
</dbReference>
<evidence type="ECO:0000259" key="10">
    <source>
        <dbReference type="Pfam" id="PF00218"/>
    </source>
</evidence>
<dbReference type="SUPFAM" id="SSF51366">
    <property type="entry name" value="Ribulose-phoshate binding barrel"/>
    <property type="match status" value="1"/>
</dbReference>
<dbReference type="CDD" id="cd00331">
    <property type="entry name" value="IGPS"/>
    <property type="match status" value="1"/>
</dbReference>
<proteinExistence type="inferred from homology"/>
<keyword evidence="6" id="KW-0822">Tryptophan biosynthesis</keyword>